<protein>
    <recommendedName>
        <fullName evidence="2">Reverse transcriptase zinc-binding domain-containing protein</fullName>
    </recommendedName>
</protein>
<reference evidence="3" key="1">
    <citation type="submission" date="2019-09" db="EMBL/GenBank/DDBJ databases">
        <title>Draft genome information of white flower Hibiscus syriacus.</title>
        <authorList>
            <person name="Kim Y.-M."/>
        </authorList>
    </citation>
    <scope>NUCLEOTIDE SEQUENCE [LARGE SCALE GENOMIC DNA]</scope>
    <source>
        <strain evidence="3">YM2019G1</strain>
    </source>
</reference>
<keyword evidence="1" id="KW-1133">Transmembrane helix</keyword>
<dbReference type="EMBL" id="VEPZ02001131">
    <property type="protein sequence ID" value="KAE8692595.1"/>
    <property type="molecule type" value="Genomic_DNA"/>
</dbReference>
<evidence type="ECO:0000313" key="4">
    <source>
        <dbReference type="Proteomes" id="UP000436088"/>
    </source>
</evidence>
<keyword evidence="1" id="KW-0472">Membrane</keyword>
<name>A0A6A2ZNX2_HIBSY</name>
<keyword evidence="1" id="KW-0812">Transmembrane</keyword>
<dbReference type="AlphaFoldDB" id="A0A6A2ZNX2"/>
<dbReference type="Pfam" id="PF13966">
    <property type="entry name" value="zf-RVT"/>
    <property type="match status" value="1"/>
</dbReference>
<dbReference type="Proteomes" id="UP000436088">
    <property type="component" value="Unassembled WGS sequence"/>
</dbReference>
<sequence>MDSMWTQLFRTKYKILKTVLDSLDVKNGSFIYKSLAHSESWSSVQLKQWSTPSEHILVRDFVTIEGMWNLDLLGQVLDYEYLDLVTGVLVPHDDFRDDAPAWRWEPNGNCTVHLTYYQLRHNNWDPQNLTWALAWDFDGPQQIKQFHWLVIRNRMMTNMECHRRGLTSAATCPIYGKEDESIPHVLRDCTQARLVWETLLPYSQIPLLVLLLLIGSVLISLRILP</sequence>
<organism evidence="3 4">
    <name type="scientific">Hibiscus syriacus</name>
    <name type="common">Rose of Sharon</name>
    <dbReference type="NCBI Taxonomy" id="106335"/>
    <lineage>
        <taxon>Eukaryota</taxon>
        <taxon>Viridiplantae</taxon>
        <taxon>Streptophyta</taxon>
        <taxon>Embryophyta</taxon>
        <taxon>Tracheophyta</taxon>
        <taxon>Spermatophyta</taxon>
        <taxon>Magnoliopsida</taxon>
        <taxon>eudicotyledons</taxon>
        <taxon>Gunneridae</taxon>
        <taxon>Pentapetalae</taxon>
        <taxon>rosids</taxon>
        <taxon>malvids</taxon>
        <taxon>Malvales</taxon>
        <taxon>Malvaceae</taxon>
        <taxon>Malvoideae</taxon>
        <taxon>Hibiscus</taxon>
    </lineage>
</organism>
<accession>A0A6A2ZNX2</accession>
<evidence type="ECO:0000256" key="1">
    <source>
        <dbReference type="SAM" id="Phobius"/>
    </source>
</evidence>
<evidence type="ECO:0000313" key="3">
    <source>
        <dbReference type="EMBL" id="KAE8692595.1"/>
    </source>
</evidence>
<keyword evidence="4" id="KW-1185">Reference proteome</keyword>
<gene>
    <name evidence="3" type="ORF">F3Y22_tig00110831pilonHSYRG00109</name>
</gene>
<evidence type="ECO:0000259" key="2">
    <source>
        <dbReference type="Pfam" id="PF13966"/>
    </source>
</evidence>
<proteinExistence type="predicted"/>
<feature type="transmembrane region" description="Helical" evidence="1">
    <location>
        <begin position="205"/>
        <end position="224"/>
    </location>
</feature>
<feature type="domain" description="Reverse transcriptase zinc-binding" evidence="2">
    <location>
        <begin position="112"/>
        <end position="196"/>
    </location>
</feature>
<comment type="caution">
    <text evidence="3">The sequence shown here is derived from an EMBL/GenBank/DDBJ whole genome shotgun (WGS) entry which is preliminary data.</text>
</comment>
<dbReference type="InterPro" id="IPR026960">
    <property type="entry name" value="RVT-Znf"/>
</dbReference>